<comment type="caution">
    <text evidence="2">The sequence shown here is derived from an EMBL/GenBank/DDBJ whole genome shotgun (WGS) entry which is preliminary data.</text>
</comment>
<name>A0ABT4W5C4_9RHOB</name>
<evidence type="ECO:0000313" key="2">
    <source>
        <dbReference type="EMBL" id="MDA5095714.1"/>
    </source>
</evidence>
<evidence type="ECO:0000313" key="3">
    <source>
        <dbReference type="Proteomes" id="UP001528040"/>
    </source>
</evidence>
<accession>A0ABT4W5C4</accession>
<feature type="signal peptide" evidence="1">
    <location>
        <begin position="1"/>
        <end position="20"/>
    </location>
</feature>
<proteinExistence type="predicted"/>
<dbReference type="Pfam" id="PF20569">
    <property type="entry name" value="DUF6778"/>
    <property type="match status" value="1"/>
</dbReference>
<dbReference type="Proteomes" id="UP001528040">
    <property type="component" value="Unassembled WGS sequence"/>
</dbReference>
<evidence type="ECO:0008006" key="4">
    <source>
        <dbReference type="Google" id="ProtNLM"/>
    </source>
</evidence>
<evidence type="ECO:0000256" key="1">
    <source>
        <dbReference type="SAM" id="SignalP"/>
    </source>
</evidence>
<dbReference type="InterPro" id="IPR046705">
    <property type="entry name" value="DUF6778"/>
</dbReference>
<protein>
    <recommendedName>
        <fullName evidence="4">Lipoprotein</fullName>
    </recommendedName>
</protein>
<keyword evidence="3" id="KW-1185">Reference proteome</keyword>
<sequence>MKFGKIVIAIMAIVSLTACIKPSDVLPLLSPSAMTSGGSKLSGNTNFMATSSKFSVTEVVVDVPSSLTVSEANSFKPNADIVWREDPIGDRRSQVKTILQAAFDRGVSTLQDGHPVILNIKLLEFHALTHRTRYTVGGTHAISFELTVLDASTLAVVEPTRTIVADFRAYGGREAIAAEARGETQKVRITEHLANVILYEMSRPRDFLPEGFVAENLAQYPADPSQ</sequence>
<reference evidence="2 3" key="1">
    <citation type="submission" date="2023-01" db="EMBL/GenBank/DDBJ databases">
        <authorList>
            <person name="Yoon J.-W."/>
        </authorList>
    </citation>
    <scope>NUCLEOTIDE SEQUENCE [LARGE SCALE GENOMIC DNA]</scope>
    <source>
        <strain evidence="2 3">KMU-50</strain>
    </source>
</reference>
<dbReference type="EMBL" id="JAQIIO010000014">
    <property type="protein sequence ID" value="MDA5095714.1"/>
    <property type="molecule type" value="Genomic_DNA"/>
</dbReference>
<keyword evidence="1" id="KW-0732">Signal</keyword>
<organism evidence="2 3">
    <name type="scientific">Aliiroseovarius salicola</name>
    <dbReference type="NCBI Taxonomy" id="3009082"/>
    <lineage>
        <taxon>Bacteria</taxon>
        <taxon>Pseudomonadati</taxon>
        <taxon>Pseudomonadota</taxon>
        <taxon>Alphaproteobacteria</taxon>
        <taxon>Rhodobacterales</taxon>
        <taxon>Paracoccaceae</taxon>
        <taxon>Aliiroseovarius</taxon>
    </lineage>
</organism>
<gene>
    <name evidence="2" type="ORF">O2N63_16605</name>
</gene>
<feature type="chain" id="PRO_5045485826" description="Lipoprotein" evidence="1">
    <location>
        <begin position="21"/>
        <end position="226"/>
    </location>
</feature>
<dbReference type="PROSITE" id="PS51257">
    <property type="entry name" value="PROKAR_LIPOPROTEIN"/>
    <property type="match status" value="1"/>
</dbReference>
<dbReference type="RefSeq" id="WP_271055424.1">
    <property type="nucleotide sequence ID" value="NZ_JAQIIO010000014.1"/>
</dbReference>